<dbReference type="EMBL" id="DPIY01000011">
    <property type="protein sequence ID" value="HCT58650.1"/>
    <property type="molecule type" value="Genomic_DNA"/>
</dbReference>
<dbReference type="AlphaFoldDB" id="A0A3D4VBZ6"/>
<dbReference type="OMA" id="VPEWDSF"/>
<sequence length="79" mass="8968">MTSDIILEQLQPIFRELFERSDLTVDRETSAQSVDGWDSLMHVTLIGAVEEHFKVRFALGELEELMCVGDMVDLIAKKA</sequence>
<evidence type="ECO:0000313" key="3">
    <source>
        <dbReference type="Proteomes" id="UP000264071"/>
    </source>
</evidence>
<evidence type="ECO:0000313" key="2">
    <source>
        <dbReference type="EMBL" id="HCT58650.1"/>
    </source>
</evidence>
<organism evidence="2 3">
    <name type="scientific">Gemmatimonas aurantiaca</name>
    <dbReference type="NCBI Taxonomy" id="173480"/>
    <lineage>
        <taxon>Bacteria</taxon>
        <taxon>Pseudomonadati</taxon>
        <taxon>Gemmatimonadota</taxon>
        <taxon>Gemmatimonadia</taxon>
        <taxon>Gemmatimonadales</taxon>
        <taxon>Gemmatimonadaceae</taxon>
        <taxon>Gemmatimonas</taxon>
    </lineage>
</organism>
<dbReference type="SUPFAM" id="SSF47336">
    <property type="entry name" value="ACP-like"/>
    <property type="match status" value="1"/>
</dbReference>
<evidence type="ECO:0000259" key="1">
    <source>
        <dbReference type="PROSITE" id="PS50075"/>
    </source>
</evidence>
<reference evidence="2 3" key="1">
    <citation type="journal article" date="2018" name="Nat. Biotechnol.">
        <title>A standardized bacterial taxonomy based on genome phylogeny substantially revises the tree of life.</title>
        <authorList>
            <person name="Parks D.H."/>
            <person name="Chuvochina M."/>
            <person name="Waite D.W."/>
            <person name="Rinke C."/>
            <person name="Skarshewski A."/>
            <person name="Chaumeil P.A."/>
            <person name="Hugenholtz P."/>
        </authorList>
    </citation>
    <scope>NUCLEOTIDE SEQUENCE [LARGE SCALE GENOMIC DNA]</scope>
    <source>
        <strain evidence="2">UBA8844</strain>
    </source>
</reference>
<dbReference type="Proteomes" id="UP000264071">
    <property type="component" value="Unassembled WGS sequence"/>
</dbReference>
<dbReference type="Gene3D" id="1.10.1200.10">
    <property type="entry name" value="ACP-like"/>
    <property type="match status" value="1"/>
</dbReference>
<accession>A0A3D4VBZ6</accession>
<dbReference type="InterPro" id="IPR036736">
    <property type="entry name" value="ACP-like_sf"/>
</dbReference>
<protein>
    <submittedName>
        <fullName evidence="2">Acyl carrier protein</fullName>
    </submittedName>
</protein>
<feature type="domain" description="Carrier" evidence="1">
    <location>
        <begin position="1"/>
        <end position="79"/>
    </location>
</feature>
<dbReference type="PROSITE" id="PS50075">
    <property type="entry name" value="CARRIER"/>
    <property type="match status" value="1"/>
</dbReference>
<comment type="caution">
    <text evidence="2">The sequence shown here is derived from an EMBL/GenBank/DDBJ whole genome shotgun (WGS) entry which is preliminary data.</text>
</comment>
<dbReference type="Pfam" id="PF00550">
    <property type="entry name" value="PP-binding"/>
    <property type="match status" value="1"/>
</dbReference>
<proteinExistence type="predicted"/>
<name>A0A3D4VBZ6_9BACT</name>
<dbReference type="InterPro" id="IPR009081">
    <property type="entry name" value="PP-bd_ACP"/>
</dbReference>
<gene>
    <name evidence="2" type="ORF">DGD08_15705</name>
</gene>